<dbReference type="InterPro" id="IPR001208">
    <property type="entry name" value="MCM_dom"/>
</dbReference>
<dbReference type="GO" id="GO:1990518">
    <property type="term" value="F:single-stranded 3'-5' DNA helicase activity"/>
    <property type="evidence" value="ECO:0007669"/>
    <property type="project" value="TreeGrafter"/>
</dbReference>
<dbReference type="PANTHER" id="PTHR11630">
    <property type="entry name" value="DNA REPLICATION LICENSING FACTOR MCM FAMILY MEMBER"/>
    <property type="match status" value="1"/>
</dbReference>
<proteinExistence type="predicted"/>
<evidence type="ECO:0000313" key="4">
    <source>
        <dbReference type="EMBL" id="KAK3189107.1"/>
    </source>
</evidence>
<dbReference type="PANTHER" id="PTHR11630:SF43">
    <property type="entry name" value="DNA REPLICATION LICENSING FACTOR MCM6"/>
    <property type="match status" value="1"/>
</dbReference>
<accession>A0AAD9ZR90</accession>
<dbReference type="PRINTS" id="PR01657">
    <property type="entry name" value="MCMFAMILY"/>
</dbReference>
<dbReference type="GO" id="GO:0000727">
    <property type="term" value="P:double-strand break repair via break-induced replication"/>
    <property type="evidence" value="ECO:0007669"/>
    <property type="project" value="TreeGrafter"/>
</dbReference>
<dbReference type="GO" id="GO:0003697">
    <property type="term" value="F:single-stranded DNA binding"/>
    <property type="evidence" value="ECO:0007669"/>
    <property type="project" value="TreeGrafter"/>
</dbReference>
<protein>
    <recommendedName>
        <fullName evidence="3">MCM C-terminal AAA(+) ATPase domain-containing protein</fullName>
    </recommendedName>
</protein>
<dbReference type="Proteomes" id="UP001281410">
    <property type="component" value="Unassembled WGS sequence"/>
</dbReference>
<name>A0AAD9ZR90_9ROSI</name>
<evidence type="ECO:0000256" key="1">
    <source>
        <dbReference type="ARBA" id="ARBA00022741"/>
    </source>
</evidence>
<dbReference type="EMBL" id="JANJYJ010000009">
    <property type="protein sequence ID" value="KAK3189107.1"/>
    <property type="molecule type" value="Genomic_DNA"/>
</dbReference>
<evidence type="ECO:0000256" key="2">
    <source>
        <dbReference type="ARBA" id="ARBA00022840"/>
    </source>
</evidence>
<organism evidence="4 5">
    <name type="scientific">Dipteronia sinensis</name>
    <dbReference type="NCBI Taxonomy" id="43782"/>
    <lineage>
        <taxon>Eukaryota</taxon>
        <taxon>Viridiplantae</taxon>
        <taxon>Streptophyta</taxon>
        <taxon>Embryophyta</taxon>
        <taxon>Tracheophyta</taxon>
        <taxon>Spermatophyta</taxon>
        <taxon>Magnoliopsida</taxon>
        <taxon>eudicotyledons</taxon>
        <taxon>Gunneridae</taxon>
        <taxon>Pentapetalae</taxon>
        <taxon>rosids</taxon>
        <taxon>malvids</taxon>
        <taxon>Sapindales</taxon>
        <taxon>Sapindaceae</taxon>
        <taxon>Hippocastanoideae</taxon>
        <taxon>Acereae</taxon>
        <taxon>Dipteronia</taxon>
    </lineage>
</organism>
<keyword evidence="2" id="KW-0067">ATP-binding</keyword>
<reference evidence="4" key="1">
    <citation type="journal article" date="2023" name="Plant J.">
        <title>Genome sequences and population genomics provide insights into the demographic history, inbreeding, and mutation load of two 'living fossil' tree species of Dipteronia.</title>
        <authorList>
            <person name="Feng Y."/>
            <person name="Comes H.P."/>
            <person name="Chen J."/>
            <person name="Zhu S."/>
            <person name="Lu R."/>
            <person name="Zhang X."/>
            <person name="Li P."/>
            <person name="Qiu J."/>
            <person name="Olsen K.M."/>
            <person name="Qiu Y."/>
        </authorList>
    </citation>
    <scope>NUCLEOTIDE SEQUENCE</scope>
    <source>
        <strain evidence="4">NBL</strain>
    </source>
</reference>
<gene>
    <name evidence="4" type="ORF">Dsin_028668</name>
</gene>
<sequence length="120" mass="13795">MDQVAIHEAMELQTISITKAGIQATLNARTSILAAANPTVFFFQFFLGGLITFDAHFFRYNVSLPPAILLRFHLVYVMIIGPDDRTDYHIAHHIVRVHRKHKEALSPAQLKRYTLHMRKL</sequence>
<dbReference type="GO" id="GO:0005634">
    <property type="term" value="C:nucleus"/>
    <property type="evidence" value="ECO:0007669"/>
    <property type="project" value="TreeGrafter"/>
</dbReference>
<evidence type="ECO:0000259" key="3">
    <source>
        <dbReference type="PROSITE" id="PS50051"/>
    </source>
</evidence>
<dbReference type="PROSITE" id="PS50051">
    <property type="entry name" value="MCM_2"/>
    <property type="match status" value="1"/>
</dbReference>
<dbReference type="AlphaFoldDB" id="A0AAD9ZR90"/>
<feature type="domain" description="MCM C-terminal AAA(+) ATPase" evidence="3">
    <location>
        <begin position="1"/>
        <end position="94"/>
    </location>
</feature>
<dbReference type="GO" id="GO:1902969">
    <property type="term" value="P:mitotic DNA replication"/>
    <property type="evidence" value="ECO:0007669"/>
    <property type="project" value="TreeGrafter"/>
</dbReference>
<keyword evidence="1" id="KW-0547">Nucleotide-binding</keyword>
<dbReference type="Gene3D" id="3.40.50.300">
    <property type="entry name" value="P-loop containing nucleotide triphosphate hydrolases"/>
    <property type="match status" value="1"/>
</dbReference>
<keyword evidence="5" id="KW-1185">Reference proteome</keyword>
<evidence type="ECO:0000313" key="5">
    <source>
        <dbReference type="Proteomes" id="UP001281410"/>
    </source>
</evidence>
<dbReference type="InterPro" id="IPR031327">
    <property type="entry name" value="MCM"/>
</dbReference>
<dbReference type="InterPro" id="IPR027417">
    <property type="entry name" value="P-loop_NTPase"/>
</dbReference>
<dbReference type="GO" id="GO:0005524">
    <property type="term" value="F:ATP binding"/>
    <property type="evidence" value="ECO:0007669"/>
    <property type="project" value="UniProtKB-KW"/>
</dbReference>
<dbReference type="GO" id="GO:0042555">
    <property type="term" value="C:MCM complex"/>
    <property type="evidence" value="ECO:0007669"/>
    <property type="project" value="TreeGrafter"/>
</dbReference>
<dbReference type="Pfam" id="PF00493">
    <property type="entry name" value="MCM"/>
    <property type="match status" value="1"/>
</dbReference>
<comment type="caution">
    <text evidence="4">The sequence shown here is derived from an EMBL/GenBank/DDBJ whole genome shotgun (WGS) entry which is preliminary data.</text>
</comment>